<sequence length="189" mass="20904">MTPEELALETGYSRQTINKWIKREGWATLPKPGVQGGKARLIHIDEEVKTFLDSIRHVSEPKGNYIVEKDPLATLLLSSISQMTRHEKEQLSGLLLREGIRGMLQRLDIPDGNNKDRKPTGFRHIDNDYACASRSAIKPRALWIRAILRCWPIAATVTSSPGDCPAPVTATRNGIPTLPIPTSSSSAVD</sequence>
<dbReference type="InterPro" id="IPR010749">
    <property type="entry name" value="YfeC-like"/>
</dbReference>
<proteinExistence type="predicted"/>
<reference evidence="2 3" key="1">
    <citation type="submission" date="2018-06" db="EMBL/GenBank/DDBJ databases">
        <authorList>
            <consortium name="Pathogen Informatics"/>
            <person name="Doyle S."/>
        </authorList>
    </citation>
    <scope>NUCLEOTIDE SEQUENCE [LARGE SCALE GENOMIC DNA]</scope>
    <source>
        <strain evidence="2 3">NCTC11468</strain>
    </source>
</reference>
<gene>
    <name evidence="2" type="ORF">NCTC11468_02667</name>
</gene>
<dbReference type="InterPro" id="IPR009061">
    <property type="entry name" value="DNA-bd_dom_put_sf"/>
</dbReference>
<feature type="region of interest" description="Disordered" evidence="1">
    <location>
        <begin position="163"/>
        <end position="189"/>
    </location>
</feature>
<name>A0A2X5SKC2_9GAMM</name>
<organism evidence="2 3">
    <name type="scientific">Tatumella ptyseos</name>
    <dbReference type="NCBI Taxonomy" id="82987"/>
    <lineage>
        <taxon>Bacteria</taxon>
        <taxon>Pseudomonadati</taxon>
        <taxon>Pseudomonadota</taxon>
        <taxon>Gammaproteobacteria</taxon>
        <taxon>Enterobacterales</taxon>
        <taxon>Erwiniaceae</taxon>
        <taxon>Tatumella</taxon>
    </lineage>
</organism>
<protein>
    <submittedName>
        <fullName evidence="2">Transcription regulator (DUF1323)</fullName>
    </submittedName>
</protein>
<dbReference type="SUPFAM" id="SSF46955">
    <property type="entry name" value="Putative DNA-binding domain"/>
    <property type="match status" value="1"/>
</dbReference>
<evidence type="ECO:0000256" key="1">
    <source>
        <dbReference type="SAM" id="MobiDB-lite"/>
    </source>
</evidence>
<accession>A0A2X5SKC2</accession>
<dbReference type="Proteomes" id="UP000248758">
    <property type="component" value="Chromosome 1"/>
</dbReference>
<dbReference type="AlphaFoldDB" id="A0A2X5SKC2"/>
<dbReference type="KEGG" id="tpty:NCTC11468_02667"/>
<dbReference type="EMBL" id="LS483499">
    <property type="protein sequence ID" value="SQK75814.1"/>
    <property type="molecule type" value="Genomic_DNA"/>
</dbReference>
<evidence type="ECO:0000313" key="3">
    <source>
        <dbReference type="Proteomes" id="UP000248758"/>
    </source>
</evidence>
<dbReference type="Pfam" id="PF07037">
    <property type="entry name" value="YfeC-like"/>
    <property type="match status" value="1"/>
</dbReference>
<evidence type="ECO:0000313" key="2">
    <source>
        <dbReference type="EMBL" id="SQK75814.1"/>
    </source>
</evidence>